<reference evidence="7 8" key="1">
    <citation type="submission" date="2019-01" db="EMBL/GenBank/DDBJ databases">
        <authorList>
            <person name="Brito A."/>
        </authorList>
    </citation>
    <scope>NUCLEOTIDE SEQUENCE [LARGE SCALE GENOMIC DNA]</scope>
    <source>
        <strain evidence="7">1</strain>
    </source>
</reference>
<dbReference type="AlphaFoldDB" id="A0A563W0V0"/>
<feature type="transmembrane region" description="Helical" evidence="5">
    <location>
        <begin position="196"/>
        <end position="214"/>
    </location>
</feature>
<evidence type="ECO:0000313" key="8">
    <source>
        <dbReference type="Proteomes" id="UP000320055"/>
    </source>
</evidence>
<feature type="transmembrane region" description="Helical" evidence="5">
    <location>
        <begin position="332"/>
        <end position="357"/>
    </location>
</feature>
<protein>
    <submittedName>
        <fullName evidence="7">Lipid A core-O-antigen ligase-like enyme</fullName>
    </submittedName>
</protein>
<dbReference type="Proteomes" id="UP000320055">
    <property type="component" value="Unassembled WGS sequence"/>
</dbReference>
<keyword evidence="4 5" id="KW-0472">Membrane</keyword>
<dbReference type="InterPro" id="IPR051533">
    <property type="entry name" value="WaaL-like"/>
</dbReference>
<feature type="transmembrane region" description="Helical" evidence="5">
    <location>
        <begin position="14"/>
        <end position="45"/>
    </location>
</feature>
<dbReference type="GO" id="GO:0016020">
    <property type="term" value="C:membrane"/>
    <property type="evidence" value="ECO:0007669"/>
    <property type="project" value="UniProtKB-SubCell"/>
</dbReference>
<dbReference type="Pfam" id="PF04932">
    <property type="entry name" value="Wzy_C"/>
    <property type="match status" value="1"/>
</dbReference>
<dbReference type="PANTHER" id="PTHR37422:SF13">
    <property type="entry name" value="LIPOPOLYSACCHARIDE BIOSYNTHESIS PROTEIN PA4999-RELATED"/>
    <property type="match status" value="1"/>
</dbReference>
<dbReference type="RefSeq" id="WP_246141603.1">
    <property type="nucleotide sequence ID" value="NZ_LR213818.1"/>
</dbReference>
<dbReference type="PANTHER" id="PTHR37422">
    <property type="entry name" value="TEICHURONIC ACID BIOSYNTHESIS PROTEIN TUAE"/>
    <property type="match status" value="1"/>
</dbReference>
<feature type="transmembrane region" description="Helical" evidence="5">
    <location>
        <begin position="161"/>
        <end position="184"/>
    </location>
</feature>
<dbReference type="InterPro" id="IPR007016">
    <property type="entry name" value="O-antigen_ligase-rel_domated"/>
</dbReference>
<feature type="transmembrane region" description="Helical" evidence="5">
    <location>
        <begin position="111"/>
        <end position="131"/>
    </location>
</feature>
<accession>A0A563W0V0</accession>
<evidence type="ECO:0000256" key="5">
    <source>
        <dbReference type="SAM" id="Phobius"/>
    </source>
</evidence>
<evidence type="ECO:0000256" key="1">
    <source>
        <dbReference type="ARBA" id="ARBA00004141"/>
    </source>
</evidence>
<dbReference type="GO" id="GO:0016874">
    <property type="term" value="F:ligase activity"/>
    <property type="evidence" value="ECO:0007669"/>
    <property type="project" value="UniProtKB-KW"/>
</dbReference>
<name>A0A563W0V0_9CYAN</name>
<keyword evidence="2 5" id="KW-0812">Transmembrane</keyword>
<organism evidence="7 8">
    <name type="scientific">Hyella patelloides LEGE 07179</name>
    <dbReference type="NCBI Taxonomy" id="945734"/>
    <lineage>
        <taxon>Bacteria</taxon>
        <taxon>Bacillati</taxon>
        <taxon>Cyanobacteriota</taxon>
        <taxon>Cyanophyceae</taxon>
        <taxon>Pleurocapsales</taxon>
        <taxon>Hyellaceae</taxon>
        <taxon>Hyella</taxon>
    </lineage>
</organism>
<evidence type="ECO:0000313" key="7">
    <source>
        <dbReference type="EMBL" id="VEP17311.1"/>
    </source>
</evidence>
<feature type="transmembrane region" description="Helical" evidence="5">
    <location>
        <begin position="220"/>
        <end position="239"/>
    </location>
</feature>
<proteinExistence type="predicted"/>
<evidence type="ECO:0000256" key="3">
    <source>
        <dbReference type="ARBA" id="ARBA00022989"/>
    </source>
</evidence>
<keyword evidence="3 5" id="KW-1133">Transmembrane helix</keyword>
<keyword evidence="8" id="KW-1185">Reference proteome</keyword>
<dbReference type="EMBL" id="CAACVJ010000545">
    <property type="protein sequence ID" value="VEP17311.1"/>
    <property type="molecule type" value="Genomic_DNA"/>
</dbReference>
<keyword evidence="7" id="KW-0436">Ligase</keyword>
<evidence type="ECO:0000259" key="6">
    <source>
        <dbReference type="Pfam" id="PF04932"/>
    </source>
</evidence>
<sequence length="438" mass="50288">MFINKQPHSKQKSYLWLIFQISILVLPLFPALGELGLFFILVSVWHSNFSRIIRNPLGWGWLILAVWLIINSFFAYQPSEAWLGLANFLPFFALFIAISNLVNTCGQLYKLAWLLIIPSVPIIVLGLYQLYFNGSSPQLLANILGWKLIPQGVPPGRMSSVFIYANFLAIYLSFTFILTVGLWLSNWYSKPKQNSSLIILTVVLIINSIGLILANSRNSWLIVFLACFTFAIYLSWYWLVSGITATIAIILGASFGDFWGQQWLRKIVPELIWGRLSDEMYPDRPVETLRITQWQFCWSKIQERPLMGWGLRNFTPLYLEETNFWFGHPHNLFIMLSLEIGIVGTIFLCLIVGYILVKAILSLIANQKTTLNQQDKLINFTYVITFISCVLFNIFDVTLFDLRVNTIGWIILAVIAGVIQKPLNFNNTKINDYINSRN</sequence>
<gene>
    <name evidence="7" type="ORF">H1P_590003</name>
</gene>
<evidence type="ECO:0000256" key="2">
    <source>
        <dbReference type="ARBA" id="ARBA00022692"/>
    </source>
</evidence>
<feature type="transmembrane region" description="Helical" evidence="5">
    <location>
        <begin position="377"/>
        <end position="395"/>
    </location>
</feature>
<feature type="transmembrane region" description="Helical" evidence="5">
    <location>
        <begin position="407"/>
        <end position="423"/>
    </location>
</feature>
<feature type="transmembrane region" description="Helical" evidence="5">
    <location>
        <begin position="57"/>
        <end position="76"/>
    </location>
</feature>
<comment type="subcellular location">
    <subcellularLocation>
        <location evidence="1">Membrane</location>
        <topology evidence="1">Multi-pass membrane protein</topology>
    </subcellularLocation>
</comment>
<feature type="transmembrane region" description="Helical" evidence="5">
    <location>
        <begin position="82"/>
        <end position="102"/>
    </location>
</feature>
<evidence type="ECO:0000256" key="4">
    <source>
        <dbReference type="ARBA" id="ARBA00023136"/>
    </source>
</evidence>
<feature type="domain" description="O-antigen ligase-related" evidence="6">
    <location>
        <begin position="203"/>
        <end position="348"/>
    </location>
</feature>
<feature type="transmembrane region" description="Helical" evidence="5">
    <location>
        <begin position="246"/>
        <end position="264"/>
    </location>
</feature>